<dbReference type="EMBL" id="LECT01000048">
    <property type="protein sequence ID" value="KLU01984.1"/>
    <property type="molecule type" value="Genomic_DNA"/>
</dbReference>
<reference evidence="1" key="1">
    <citation type="submission" date="2015-05" db="EMBL/GenBank/DDBJ databases">
        <title>Permanent draft genome of Rhodopirellula islandicus K833.</title>
        <authorList>
            <person name="Kizina J."/>
            <person name="Richter M."/>
            <person name="Glockner F.O."/>
            <person name="Harder J."/>
        </authorList>
    </citation>
    <scope>NUCLEOTIDE SEQUENCE [LARGE SCALE GENOMIC DNA]</scope>
    <source>
        <strain evidence="1">K833</strain>
    </source>
</reference>
<accession>A0A0J1E907</accession>
<dbReference type="AlphaFoldDB" id="A0A0J1E907"/>
<gene>
    <name evidence="1" type="ORF">RISK_006168</name>
</gene>
<protein>
    <submittedName>
        <fullName evidence="1">Uncharacterized protein</fullName>
    </submittedName>
</protein>
<keyword evidence="2" id="KW-1185">Reference proteome</keyword>
<name>A0A0J1E907_RHOIS</name>
<evidence type="ECO:0000313" key="2">
    <source>
        <dbReference type="Proteomes" id="UP000036367"/>
    </source>
</evidence>
<dbReference type="Proteomes" id="UP000036367">
    <property type="component" value="Unassembled WGS sequence"/>
</dbReference>
<evidence type="ECO:0000313" key="1">
    <source>
        <dbReference type="EMBL" id="KLU01984.1"/>
    </source>
</evidence>
<comment type="caution">
    <text evidence="1">The sequence shown here is derived from an EMBL/GenBank/DDBJ whole genome shotgun (WGS) entry which is preliminary data.</text>
</comment>
<sequence>MFGVTWFRVAFSSENSQLPLQLRERGVDQLVDFRASGQNESRT</sequence>
<organism evidence="1 2">
    <name type="scientific">Rhodopirellula islandica</name>
    <dbReference type="NCBI Taxonomy" id="595434"/>
    <lineage>
        <taxon>Bacteria</taxon>
        <taxon>Pseudomonadati</taxon>
        <taxon>Planctomycetota</taxon>
        <taxon>Planctomycetia</taxon>
        <taxon>Pirellulales</taxon>
        <taxon>Pirellulaceae</taxon>
        <taxon>Rhodopirellula</taxon>
    </lineage>
</organism>
<proteinExistence type="predicted"/>